<dbReference type="OrthoDB" id="266313at2"/>
<feature type="domain" description="Methyl-accepting transducer" evidence="4">
    <location>
        <begin position="205"/>
        <end position="419"/>
    </location>
</feature>
<gene>
    <name evidence="5" type="ORF">B1B05_01345</name>
    <name evidence="6" type="ORF">SAMN05443094_101284</name>
</gene>
<dbReference type="SUPFAM" id="SSF58104">
    <property type="entry name" value="Methyl-accepting chemotaxis protein (MCP) signaling domain"/>
    <property type="match status" value="1"/>
</dbReference>
<protein>
    <submittedName>
        <fullName evidence="6">Heam-based aerotactic trancducer</fullName>
    </submittedName>
</protein>
<reference evidence="5" key="3">
    <citation type="submission" date="2017-03" db="EMBL/GenBank/DDBJ databases">
        <authorList>
            <person name="Dastager S.G."/>
            <person name="Neurgaonkar P.S."/>
            <person name="Dharne M.S."/>
        </authorList>
    </citation>
    <scope>NUCLEOTIDE SEQUENCE</scope>
    <source>
        <strain evidence="5">DSM 25145</strain>
    </source>
</reference>
<dbReference type="SMART" id="SM00283">
    <property type="entry name" value="MA"/>
    <property type="match status" value="1"/>
</dbReference>
<dbReference type="GO" id="GO:0006935">
    <property type="term" value="P:chemotaxis"/>
    <property type="evidence" value="ECO:0007669"/>
    <property type="project" value="InterPro"/>
</dbReference>
<dbReference type="GO" id="GO:0007165">
    <property type="term" value="P:signal transduction"/>
    <property type="evidence" value="ECO:0007669"/>
    <property type="project" value="UniProtKB-KW"/>
</dbReference>
<dbReference type="Gene3D" id="1.10.490.10">
    <property type="entry name" value="Globins"/>
    <property type="match status" value="1"/>
</dbReference>
<keyword evidence="1 3" id="KW-0807">Transducer</keyword>
<evidence type="ECO:0000256" key="2">
    <source>
        <dbReference type="ARBA" id="ARBA00029447"/>
    </source>
</evidence>
<keyword evidence="8" id="KW-1185">Reference proteome</keyword>
<dbReference type="STRING" id="1017273.SAMN05443094_101284"/>
<dbReference type="Proteomes" id="UP000215545">
    <property type="component" value="Unassembled WGS sequence"/>
</dbReference>
<dbReference type="GO" id="GO:0020037">
    <property type="term" value="F:heme binding"/>
    <property type="evidence" value="ECO:0007669"/>
    <property type="project" value="InterPro"/>
</dbReference>
<dbReference type="GO" id="GO:0016020">
    <property type="term" value="C:membrane"/>
    <property type="evidence" value="ECO:0007669"/>
    <property type="project" value="InterPro"/>
</dbReference>
<dbReference type="GO" id="GO:0004888">
    <property type="term" value="F:transmembrane signaling receptor activity"/>
    <property type="evidence" value="ECO:0007669"/>
    <property type="project" value="InterPro"/>
</dbReference>
<reference evidence="6 7" key="1">
    <citation type="submission" date="2017-01" db="EMBL/GenBank/DDBJ databases">
        <authorList>
            <person name="Mah S.A."/>
            <person name="Swanson W.J."/>
            <person name="Moy G.W."/>
            <person name="Vacquier V.D."/>
        </authorList>
    </citation>
    <scope>NUCLEOTIDE SEQUENCE [LARGE SCALE GENOMIC DNA]</scope>
    <source>
        <strain evidence="6 7">NIO-1016</strain>
    </source>
</reference>
<comment type="similarity">
    <text evidence="2">Belongs to the methyl-accepting chemotaxis (MCP) protein family.</text>
</comment>
<dbReference type="PANTHER" id="PTHR32089:SF118">
    <property type="entry name" value="HEME-BASED AEROTACTIC TRANSDUCER HEMAT"/>
    <property type="match status" value="1"/>
</dbReference>
<dbReference type="InterPro" id="IPR012292">
    <property type="entry name" value="Globin/Proto"/>
</dbReference>
<evidence type="ECO:0000313" key="7">
    <source>
        <dbReference type="Proteomes" id="UP000186385"/>
    </source>
</evidence>
<dbReference type="GO" id="GO:0019825">
    <property type="term" value="F:oxygen binding"/>
    <property type="evidence" value="ECO:0007669"/>
    <property type="project" value="InterPro"/>
</dbReference>
<dbReference type="InterPro" id="IPR039379">
    <property type="entry name" value="Protoglobin_sensor_dom"/>
</dbReference>
<dbReference type="SUPFAM" id="SSF46458">
    <property type="entry name" value="Globin-like"/>
    <property type="match status" value="1"/>
</dbReference>
<dbReference type="CDD" id="cd01068">
    <property type="entry name" value="globin_sensor"/>
    <property type="match status" value="1"/>
</dbReference>
<evidence type="ECO:0000256" key="1">
    <source>
        <dbReference type="ARBA" id="ARBA00023224"/>
    </source>
</evidence>
<dbReference type="Pfam" id="PF11563">
    <property type="entry name" value="Protoglobin"/>
    <property type="match status" value="1"/>
</dbReference>
<dbReference type="InterPro" id="IPR004089">
    <property type="entry name" value="MCPsignal_dom"/>
</dbReference>
<dbReference type="InterPro" id="IPR009050">
    <property type="entry name" value="Globin-like_sf"/>
</dbReference>
<name>A0A1N6NVD7_9BACI</name>
<dbReference type="EMBL" id="FTLX01000001">
    <property type="protein sequence ID" value="SIP95966.1"/>
    <property type="molecule type" value="Genomic_DNA"/>
</dbReference>
<sequence>MKLFNRSSQQVVPLVRPEDRTRTELTVAPHSELARQISMIGLTAGDLAIVHAMKPVMAPNLDQIVDVFYASITKQPGLLHIIESHSSVERLKKTLHRHIGELFDGRVNDEFIEKRYRIAHVHVRVGLETKWYMSAFQNLLNSMTELIVVQPWSNEEKVSAIQAITKLLNVEQQIVLEAYEERNNTIRAEEAERKQELSQRVYAISQELAAVSEETSASVKELVQQSHTISQITSEGKLQADQSELHSIEGQKQLKEQSAKLSDIQSSVFHIQQYSTELTEISQRIVEVIAIVSNIAGQTNLLALNASIEAARAGEHGKGFAVVAEEIRKLSDQTKQSTANISVHIMKTNELINLMSGMVENVNSLVDNGIVEMDKTGEGFSQLISLISRTKQQNVLIDEKMEQFMTGIQEIDKASSEVSHSAITLNDVTESI</sequence>
<reference evidence="8" key="2">
    <citation type="submission" date="2017-03" db="EMBL/GenBank/DDBJ databases">
        <title>Bacillus sp. V-88(T) DSM27956, whole genome shotgun sequencing project.</title>
        <authorList>
            <person name="Dastager S.G."/>
            <person name="Neurgaonkar P.S."/>
            <person name="Dharne M.S."/>
        </authorList>
    </citation>
    <scope>NUCLEOTIDE SEQUENCE [LARGE SCALE GENOMIC DNA]</scope>
    <source>
        <strain evidence="8">DSM 25145</strain>
    </source>
</reference>
<dbReference type="Pfam" id="PF00015">
    <property type="entry name" value="MCPsignal"/>
    <property type="match status" value="1"/>
</dbReference>
<evidence type="ECO:0000313" key="6">
    <source>
        <dbReference type="EMBL" id="SIP95966.1"/>
    </source>
</evidence>
<dbReference type="InterPro" id="IPR004090">
    <property type="entry name" value="Chemotax_Me-accpt_rcpt"/>
</dbReference>
<evidence type="ECO:0000256" key="3">
    <source>
        <dbReference type="PROSITE-ProRule" id="PRU00284"/>
    </source>
</evidence>
<dbReference type="PROSITE" id="PS50111">
    <property type="entry name" value="CHEMOTAXIS_TRANSDUC_2"/>
    <property type="match status" value="1"/>
</dbReference>
<dbReference type="RefSeq" id="WP_052698361.1">
    <property type="nucleotide sequence ID" value="NZ_FTLX01000001.1"/>
</dbReference>
<evidence type="ECO:0000313" key="5">
    <source>
        <dbReference type="EMBL" id="OXS80153.1"/>
    </source>
</evidence>
<dbReference type="PRINTS" id="PR00260">
    <property type="entry name" value="CHEMTRNSDUCR"/>
</dbReference>
<evidence type="ECO:0000313" key="8">
    <source>
        <dbReference type="Proteomes" id="UP000215545"/>
    </source>
</evidence>
<dbReference type="PANTHER" id="PTHR32089">
    <property type="entry name" value="METHYL-ACCEPTING CHEMOTAXIS PROTEIN MCPB"/>
    <property type="match status" value="1"/>
</dbReference>
<accession>A0A1N6NVD7</accession>
<dbReference type="InterPro" id="IPR044398">
    <property type="entry name" value="Globin-sensor_dom"/>
</dbReference>
<organism evidence="6 7">
    <name type="scientific">Domibacillus enclensis</name>
    <dbReference type="NCBI Taxonomy" id="1017273"/>
    <lineage>
        <taxon>Bacteria</taxon>
        <taxon>Bacillati</taxon>
        <taxon>Bacillota</taxon>
        <taxon>Bacilli</taxon>
        <taxon>Bacillales</taxon>
        <taxon>Bacillaceae</taxon>
        <taxon>Domibacillus</taxon>
    </lineage>
</organism>
<proteinExistence type="inferred from homology"/>
<evidence type="ECO:0000259" key="4">
    <source>
        <dbReference type="PROSITE" id="PS50111"/>
    </source>
</evidence>
<dbReference type="Gene3D" id="1.10.287.950">
    <property type="entry name" value="Methyl-accepting chemotaxis protein"/>
    <property type="match status" value="1"/>
</dbReference>
<dbReference type="Proteomes" id="UP000186385">
    <property type="component" value="Unassembled WGS sequence"/>
</dbReference>
<dbReference type="EMBL" id="MWSK01000001">
    <property type="protein sequence ID" value="OXS80153.1"/>
    <property type="molecule type" value="Genomic_DNA"/>
</dbReference>
<dbReference type="AlphaFoldDB" id="A0A1N6NVD7"/>